<name>A0A9N9RBX6_9NEOP</name>
<organism evidence="2 3">
    <name type="scientific">Diatraea saccharalis</name>
    <name type="common">sugarcane borer</name>
    <dbReference type="NCBI Taxonomy" id="40085"/>
    <lineage>
        <taxon>Eukaryota</taxon>
        <taxon>Metazoa</taxon>
        <taxon>Ecdysozoa</taxon>
        <taxon>Arthropoda</taxon>
        <taxon>Hexapoda</taxon>
        <taxon>Insecta</taxon>
        <taxon>Pterygota</taxon>
        <taxon>Neoptera</taxon>
        <taxon>Endopterygota</taxon>
        <taxon>Lepidoptera</taxon>
        <taxon>Glossata</taxon>
        <taxon>Ditrysia</taxon>
        <taxon>Pyraloidea</taxon>
        <taxon>Crambidae</taxon>
        <taxon>Crambinae</taxon>
        <taxon>Diatraea</taxon>
    </lineage>
</organism>
<protein>
    <submittedName>
        <fullName evidence="2">Uncharacterized protein</fullName>
    </submittedName>
</protein>
<keyword evidence="3" id="KW-1185">Reference proteome</keyword>
<feature type="compositionally biased region" description="Basic and acidic residues" evidence="1">
    <location>
        <begin position="25"/>
        <end position="38"/>
    </location>
</feature>
<feature type="region of interest" description="Disordered" evidence="1">
    <location>
        <begin position="1"/>
        <end position="62"/>
    </location>
</feature>
<dbReference type="AlphaFoldDB" id="A0A9N9RBX6"/>
<accession>A0A9N9RBX6</accession>
<dbReference type="Proteomes" id="UP001153714">
    <property type="component" value="Chromosome 5"/>
</dbReference>
<sequence>MKKKVCRIIASSEESSDDGDGSDSNTEKVIEEKKMPKKDLKRKRKRSETDDTSSESELPLNQLAKLGNNKMCDENLKVESNVIVKYESEYFPGRVENKDKGCYEISTMILSTNNTFRWPEKTEIWHGINEIVEIIKSPIKVNNRGFFTVTEMEKFLPNIYL</sequence>
<reference evidence="2" key="1">
    <citation type="submission" date="2021-12" db="EMBL/GenBank/DDBJ databases">
        <authorList>
            <person name="King R."/>
        </authorList>
    </citation>
    <scope>NUCLEOTIDE SEQUENCE</scope>
</reference>
<gene>
    <name evidence="2" type="ORF">DIATSA_LOCUS10704</name>
</gene>
<reference evidence="2" key="2">
    <citation type="submission" date="2022-10" db="EMBL/GenBank/DDBJ databases">
        <authorList>
            <consortium name="ENA_rothamsted_submissions"/>
            <consortium name="culmorum"/>
            <person name="King R."/>
        </authorList>
    </citation>
    <scope>NUCLEOTIDE SEQUENCE</scope>
</reference>
<dbReference type="OrthoDB" id="7422360at2759"/>
<evidence type="ECO:0000313" key="3">
    <source>
        <dbReference type="Proteomes" id="UP001153714"/>
    </source>
</evidence>
<dbReference type="EMBL" id="OU893336">
    <property type="protein sequence ID" value="CAG9793244.1"/>
    <property type="molecule type" value="Genomic_DNA"/>
</dbReference>
<evidence type="ECO:0000256" key="1">
    <source>
        <dbReference type="SAM" id="MobiDB-lite"/>
    </source>
</evidence>
<evidence type="ECO:0000313" key="2">
    <source>
        <dbReference type="EMBL" id="CAG9793244.1"/>
    </source>
</evidence>
<proteinExistence type="predicted"/>